<dbReference type="SMART" id="SM00345">
    <property type="entry name" value="HTH_GNTR"/>
    <property type="match status" value="1"/>
</dbReference>
<gene>
    <name evidence="5" type="ORF">C7380_13511</name>
</gene>
<dbReference type="InterPro" id="IPR036388">
    <property type="entry name" value="WH-like_DNA-bd_sf"/>
</dbReference>
<evidence type="ECO:0000256" key="3">
    <source>
        <dbReference type="ARBA" id="ARBA00023163"/>
    </source>
</evidence>
<dbReference type="InterPro" id="IPR011663">
    <property type="entry name" value="UTRA"/>
</dbReference>
<dbReference type="SMART" id="SM00866">
    <property type="entry name" value="UTRA"/>
    <property type="match status" value="1"/>
</dbReference>
<keyword evidence="2" id="KW-0238">DNA-binding</keyword>
<dbReference type="InterPro" id="IPR050679">
    <property type="entry name" value="Bact_HTH_transcr_reg"/>
</dbReference>
<reference evidence="5 6" key="1">
    <citation type="submission" date="2018-05" db="EMBL/GenBank/DDBJ databases">
        <title>Genomic Encyclopedia of Type Strains, Phase IV (KMG-IV): sequencing the most valuable type-strain genomes for metagenomic binning, comparative biology and taxonomic classification.</title>
        <authorList>
            <person name="Goeker M."/>
        </authorList>
    </citation>
    <scope>NUCLEOTIDE SEQUENCE [LARGE SCALE GENOMIC DNA]</scope>
    <source>
        <strain evidence="5 6">DSM 24906</strain>
    </source>
</reference>
<dbReference type="InterPro" id="IPR036390">
    <property type="entry name" value="WH_DNA-bd_sf"/>
</dbReference>
<dbReference type="GO" id="GO:0045892">
    <property type="term" value="P:negative regulation of DNA-templated transcription"/>
    <property type="evidence" value="ECO:0007669"/>
    <property type="project" value="TreeGrafter"/>
</dbReference>
<keyword evidence="1" id="KW-0805">Transcription regulation</keyword>
<dbReference type="PRINTS" id="PR00035">
    <property type="entry name" value="HTHGNTR"/>
</dbReference>
<dbReference type="SUPFAM" id="SSF64288">
    <property type="entry name" value="Chorismate lyase-like"/>
    <property type="match status" value="1"/>
</dbReference>
<dbReference type="Gene3D" id="3.40.1410.10">
    <property type="entry name" value="Chorismate lyase-like"/>
    <property type="match status" value="1"/>
</dbReference>
<feature type="domain" description="HTH gntR-type" evidence="4">
    <location>
        <begin position="10"/>
        <end position="78"/>
    </location>
</feature>
<accession>A0AA45C4F5</accession>
<keyword evidence="3" id="KW-0804">Transcription</keyword>
<dbReference type="Proteomes" id="UP000245921">
    <property type="component" value="Unassembled WGS sequence"/>
</dbReference>
<dbReference type="PROSITE" id="PS50949">
    <property type="entry name" value="HTH_GNTR"/>
    <property type="match status" value="1"/>
</dbReference>
<evidence type="ECO:0000256" key="1">
    <source>
        <dbReference type="ARBA" id="ARBA00023015"/>
    </source>
</evidence>
<dbReference type="GO" id="GO:0003700">
    <property type="term" value="F:DNA-binding transcription factor activity"/>
    <property type="evidence" value="ECO:0007669"/>
    <property type="project" value="InterPro"/>
</dbReference>
<evidence type="ECO:0000256" key="2">
    <source>
        <dbReference type="ARBA" id="ARBA00023125"/>
    </source>
</evidence>
<dbReference type="InterPro" id="IPR028978">
    <property type="entry name" value="Chorismate_lyase_/UTRA_dom_sf"/>
</dbReference>
<dbReference type="Gene3D" id="1.10.10.10">
    <property type="entry name" value="Winged helix-like DNA-binding domain superfamily/Winged helix DNA-binding domain"/>
    <property type="match status" value="1"/>
</dbReference>
<dbReference type="PANTHER" id="PTHR44846:SF17">
    <property type="entry name" value="GNTR-FAMILY TRANSCRIPTIONAL REGULATOR"/>
    <property type="match status" value="1"/>
</dbReference>
<dbReference type="SUPFAM" id="SSF46785">
    <property type="entry name" value="Winged helix' DNA-binding domain"/>
    <property type="match status" value="1"/>
</dbReference>
<comment type="caution">
    <text evidence="5">The sequence shown here is derived from an EMBL/GenBank/DDBJ whole genome shotgun (WGS) entry which is preliminary data.</text>
</comment>
<dbReference type="RefSeq" id="WP_109606681.1">
    <property type="nucleotide sequence ID" value="NZ_JAMHJO010000002.1"/>
</dbReference>
<protein>
    <submittedName>
        <fullName evidence="5">GntR family transcriptional regulator</fullName>
    </submittedName>
</protein>
<sequence length="248" mass="29181">MVFKINKSDEPLSILAREKIKDYIDEKNLKTGDKLPSESNFVKMLGVSRITIREALSQLKQEGIIYTIQGKGTFIKRTPVNLKSGLEVLKSVTEIMETFKYKPSTEYLDRKIVIPEKEIKEKLRLEDGEMVVTYYRKRLADNQMAVYAVDSIPLRFFENKPPQKLPTESMIEFFEDYLKFDLENAVSEIVPVIFDKKMCKILNIKEQNLFMLLNQVFYDSHGIPLIYSLDYFNTEVFKFFINRKRIKK</sequence>
<proteinExistence type="predicted"/>
<dbReference type="InterPro" id="IPR000524">
    <property type="entry name" value="Tscrpt_reg_HTH_GntR"/>
</dbReference>
<dbReference type="Pfam" id="PF07702">
    <property type="entry name" value="UTRA"/>
    <property type="match status" value="1"/>
</dbReference>
<organism evidence="5 6">
    <name type="scientific">Oceanotoga teriensis</name>
    <dbReference type="NCBI Taxonomy" id="515440"/>
    <lineage>
        <taxon>Bacteria</taxon>
        <taxon>Thermotogati</taxon>
        <taxon>Thermotogota</taxon>
        <taxon>Thermotogae</taxon>
        <taxon>Petrotogales</taxon>
        <taxon>Petrotogaceae</taxon>
        <taxon>Oceanotoga</taxon>
    </lineage>
</organism>
<dbReference type="EMBL" id="QGGI01000035">
    <property type="protein sequence ID" value="PWJ85149.1"/>
    <property type="molecule type" value="Genomic_DNA"/>
</dbReference>
<name>A0AA45C4F5_9BACT</name>
<evidence type="ECO:0000313" key="5">
    <source>
        <dbReference type="EMBL" id="PWJ85149.1"/>
    </source>
</evidence>
<dbReference type="PANTHER" id="PTHR44846">
    <property type="entry name" value="MANNOSYL-D-GLYCERATE TRANSPORT/METABOLISM SYSTEM REPRESSOR MNGR-RELATED"/>
    <property type="match status" value="1"/>
</dbReference>
<dbReference type="CDD" id="cd07377">
    <property type="entry name" value="WHTH_GntR"/>
    <property type="match status" value="1"/>
</dbReference>
<evidence type="ECO:0000259" key="4">
    <source>
        <dbReference type="PROSITE" id="PS50949"/>
    </source>
</evidence>
<dbReference type="Pfam" id="PF00392">
    <property type="entry name" value="GntR"/>
    <property type="match status" value="1"/>
</dbReference>
<dbReference type="AlphaFoldDB" id="A0AA45C4F5"/>
<dbReference type="GO" id="GO:0003677">
    <property type="term" value="F:DNA binding"/>
    <property type="evidence" value="ECO:0007669"/>
    <property type="project" value="UniProtKB-KW"/>
</dbReference>
<evidence type="ECO:0000313" key="6">
    <source>
        <dbReference type="Proteomes" id="UP000245921"/>
    </source>
</evidence>
<keyword evidence="6" id="KW-1185">Reference proteome</keyword>